<sequence>MKIAVINFSGNVGKTTVARHLLAPRLNNAQVIAVESINSDGNAEADAIRGKQFGELLEAMALMDDAVVDIGASNVEDFVNLMKQYRGSHEDFDFYVVPTVSKNKQQRDTISTIDALSELGIAAKKIRLVFNMVELDEVPERVFSGLFEYHASEKTFTLKPDAVIHVNDIYGRLKGSEQSIADILSDPADLKEQLKTAQNADEKLRISRLISIKRLAAGVSEELDGVYKALIGK</sequence>
<dbReference type="InterPro" id="IPR027417">
    <property type="entry name" value="P-loop_NTPase"/>
</dbReference>
<reference evidence="1" key="1">
    <citation type="submission" date="2022-09" db="EMBL/GenBank/DDBJ databases">
        <title>Intensive care unit water sources are persistently colonized with multi-drug resistant bacteria and are the site of extensive horizontal gene transfer of antibiotic resistance genes.</title>
        <authorList>
            <person name="Diorio-Toth L."/>
        </authorList>
    </citation>
    <scope>NUCLEOTIDE SEQUENCE</scope>
    <source>
        <strain evidence="1">GD04130</strain>
    </source>
</reference>
<protein>
    <recommendedName>
        <fullName evidence="3">StbB</fullName>
    </recommendedName>
</protein>
<comment type="caution">
    <text evidence="1">The sequence shown here is derived from an EMBL/GenBank/DDBJ whole genome shotgun (WGS) entry which is preliminary data.</text>
</comment>
<dbReference type="InterPro" id="IPR047985">
    <property type="entry name" value="StbB-like"/>
</dbReference>
<dbReference type="Proteomes" id="UP001158297">
    <property type="component" value="Unassembled WGS sequence"/>
</dbReference>
<evidence type="ECO:0000313" key="2">
    <source>
        <dbReference type="Proteomes" id="UP001158297"/>
    </source>
</evidence>
<name>A0AA42L8S7_9BURK</name>
<dbReference type="EMBL" id="JAODZU010000029">
    <property type="protein sequence ID" value="MDH0364891.1"/>
    <property type="molecule type" value="Genomic_DNA"/>
</dbReference>
<gene>
    <name evidence="1" type="ORF">N7330_17835</name>
</gene>
<dbReference type="NCBIfam" id="NF041292">
    <property type="entry name" value="StbB"/>
    <property type="match status" value="1"/>
</dbReference>
<dbReference type="Gene3D" id="3.40.50.300">
    <property type="entry name" value="P-loop containing nucleotide triphosphate hydrolases"/>
    <property type="match status" value="1"/>
</dbReference>
<dbReference type="SUPFAM" id="SSF52540">
    <property type="entry name" value="P-loop containing nucleoside triphosphate hydrolases"/>
    <property type="match status" value="1"/>
</dbReference>
<evidence type="ECO:0000313" key="1">
    <source>
        <dbReference type="EMBL" id="MDH0364891.1"/>
    </source>
</evidence>
<organism evidence="1 2">
    <name type="scientific">Comamonas aquatica</name>
    <dbReference type="NCBI Taxonomy" id="225991"/>
    <lineage>
        <taxon>Bacteria</taxon>
        <taxon>Pseudomonadati</taxon>
        <taxon>Pseudomonadota</taxon>
        <taxon>Betaproteobacteria</taxon>
        <taxon>Burkholderiales</taxon>
        <taxon>Comamonadaceae</taxon>
        <taxon>Comamonas</taxon>
    </lineage>
</organism>
<dbReference type="RefSeq" id="WP_279823140.1">
    <property type="nucleotide sequence ID" value="NZ_JAOCET010000002.1"/>
</dbReference>
<evidence type="ECO:0008006" key="3">
    <source>
        <dbReference type="Google" id="ProtNLM"/>
    </source>
</evidence>
<proteinExistence type="predicted"/>
<dbReference type="AlphaFoldDB" id="A0AA42L8S7"/>
<accession>A0AA42L8S7</accession>